<sequence>MIIFQNTGKYLFNCYQPPVADYNRRILCTIAKVAPAIFNV</sequence>
<proteinExistence type="predicted"/>
<evidence type="ECO:0000313" key="1">
    <source>
        <dbReference type="EMBL" id="TWF32808.1"/>
    </source>
</evidence>
<gene>
    <name evidence="1" type="ORF">FHW36_11362</name>
</gene>
<organism evidence="1 2">
    <name type="scientific">Chitinophaga polysaccharea</name>
    <dbReference type="NCBI Taxonomy" id="1293035"/>
    <lineage>
        <taxon>Bacteria</taxon>
        <taxon>Pseudomonadati</taxon>
        <taxon>Bacteroidota</taxon>
        <taxon>Chitinophagia</taxon>
        <taxon>Chitinophagales</taxon>
        <taxon>Chitinophagaceae</taxon>
        <taxon>Chitinophaga</taxon>
    </lineage>
</organism>
<keyword evidence="2" id="KW-1185">Reference proteome</keyword>
<protein>
    <submittedName>
        <fullName evidence="1">Uncharacterized protein</fullName>
    </submittedName>
</protein>
<evidence type="ECO:0000313" key="2">
    <source>
        <dbReference type="Proteomes" id="UP000320811"/>
    </source>
</evidence>
<dbReference type="Proteomes" id="UP000320811">
    <property type="component" value="Unassembled WGS sequence"/>
</dbReference>
<reference evidence="1 2" key="1">
    <citation type="submission" date="2019-06" db="EMBL/GenBank/DDBJ databases">
        <title>Sorghum-associated microbial communities from plants grown in Nebraska, USA.</title>
        <authorList>
            <person name="Schachtman D."/>
        </authorList>
    </citation>
    <scope>NUCLEOTIDE SEQUENCE [LARGE SCALE GENOMIC DNA]</scope>
    <source>
        <strain evidence="1 2">1209</strain>
    </source>
</reference>
<dbReference type="EMBL" id="VIWO01000013">
    <property type="protein sequence ID" value="TWF32808.1"/>
    <property type="molecule type" value="Genomic_DNA"/>
</dbReference>
<comment type="caution">
    <text evidence="1">The sequence shown here is derived from an EMBL/GenBank/DDBJ whole genome shotgun (WGS) entry which is preliminary data.</text>
</comment>
<accession>A0A561P3Y0</accession>
<name>A0A561P3Y0_9BACT</name>
<dbReference type="AlphaFoldDB" id="A0A561P3Y0"/>